<evidence type="ECO:0000256" key="9">
    <source>
        <dbReference type="ARBA" id="ARBA00048126"/>
    </source>
</evidence>
<dbReference type="Pfam" id="PF02826">
    <property type="entry name" value="2-Hacid_dh_C"/>
    <property type="match status" value="1"/>
</dbReference>
<evidence type="ECO:0000256" key="1">
    <source>
        <dbReference type="ARBA" id="ARBA00003800"/>
    </source>
</evidence>
<organism evidence="13">
    <name type="scientific">Muribaculaceae bacterium Z82</name>
    <dbReference type="NCBI Taxonomy" id="2304548"/>
    <lineage>
        <taxon>Bacteria</taxon>
        <taxon>Pseudomonadati</taxon>
        <taxon>Bacteroidota</taxon>
        <taxon>Bacteroidia</taxon>
        <taxon>Bacteroidales</taxon>
        <taxon>Muribaculaceae</taxon>
    </lineage>
</organism>
<evidence type="ECO:0000256" key="5">
    <source>
        <dbReference type="ARBA" id="ARBA00021582"/>
    </source>
</evidence>
<dbReference type="SUPFAM" id="SSF52283">
    <property type="entry name" value="Formate/glycerate dehydrogenase catalytic domain-like"/>
    <property type="match status" value="1"/>
</dbReference>
<dbReference type="PANTHER" id="PTHR42938:SF47">
    <property type="entry name" value="HYDROXYPYRUVATE REDUCTASE"/>
    <property type="match status" value="1"/>
</dbReference>
<comment type="caution">
    <text evidence="13">The sequence shown here is derived from an EMBL/GenBank/DDBJ whole genome shotgun (WGS) entry which is preliminary data.</text>
</comment>
<dbReference type="EMBL" id="QWKH01000026">
    <property type="protein sequence ID" value="NBI34406.1"/>
    <property type="molecule type" value="Genomic_DNA"/>
</dbReference>
<accession>A0A7C9NV93</accession>
<dbReference type="Pfam" id="PF00389">
    <property type="entry name" value="2-Hacid_dh"/>
    <property type="match status" value="1"/>
</dbReference>
<evidence type="ECO:0000256" key="8">
    <source>
        <dbReference type="ARBA" id="ARBA00030455"/>
    </source>
</evidence>
<dbReference type="PANTHER" id="PTHR42938">
    <property type="entry name" value="FORMATE DEHYDROGENASE 1"/>
    <property type="match status" value="1"/>
</dbReference>
<dbReference type="CDD" id="cd12174">
    <property type="entry name" value="PGDH_like_3"/>
    <property type="match status" value="1"/>
</dbReference>
<dbReference type="Gene3D" id="3.40.50.720">
    <property type="entry name" value="NAD(P)-binding Rossmann-like Domain"/>
    <property type="match status" value="2"/>
</dbReference>
<dbReference type="SUPFAM" id="SSF55021">
    <property type="entry name" value="ACT-like"/>
    <property type="match status" value="1"/>
</dbReference>
<keyword evidence="6 11" id="KW-0560">Oxidoreductase</keyword>
<dbReference type="EC" id="1.1.1.399" evidence="3"/>
<evidence type="ECO:0000313" key="13">
    <source>
        <dbReference type="EMBL" id="NBI34406.1"/>
    </source>
</evidence>
<evidence type="ECO:0000259" key="12">
    <source>
        <dbReference type="PROSITE" id="PS51671"/>
    </source>
</evidence>
<evidence type="ECO:0000256" key="4">
    <source>
        <dbReference type="ARBA" id="ARBA00013143"/>
    </source>
</evidence>
<evidence type="ECO:0000256" key="6">
    <source>
        <dbReference type="ARBA" id="ARBA00023002"/>
    </source>
</evidence>
<dbReference type="PROSITE" id="PS51671">
    <property type="entry name" value="ACT"/>
    <property type="match status" value="1"/>
</dbReference>
<name>A0A7C9NV93_9BACT</name>
<reference evidence="13" key="1">
    <citation type="submission" date="2018-08" db="EMBL/GenBank/DDBJ databases">
        <title>Murine metabolic-syndrome-specific gut microbial biobank.</title>
        <authorList>
            <person name="Liu C."/>
        </authorList>
    </citation>
    <scope>NUCLEOTIDE SEQUENCE [LARGE SCALE GENOMIC DNA]</scope>
    <source>
        <strain evidence="13">Z82</strain>
    </source>
</reference>
<evidence type="ECO:0000256" key="7">
    <source>
        <dbReference type="ARBA" id="ARBA00023027"/>
    </source>
</evidence>
<evidence type="ECO:0000256" key="3">
    <source>
        <dbReference type="ARBA" id="ARBA00013001"/>
    </source>
</evidence>
<gene>
    <name evidence="13" type="ORF">D1639_05040</name>
</gene>
<proteinExistence type="inferred from homology"/>
<evidence type="ECO:0000256" key="10">
    <source>
        <dbReference type="ARBA" id="ARBA00048731"/>
    </source>
</evidence>
<comment type="function">
    <text evidence="1">Catalyzes the reversible oxidation of 3-phospho-D-glycerate to 3-phosphonooxypyruvate, the first step of the phosphorylated L-serine biosynthesis pathway. Also catalyzes the reversible oxidation of 2-hydroxyglutarate to 2-oxoglutarate.</text>
</comment>
<comment type="pathway">
    <text evidence="2">Amino-acid biosynthesis; L-serine biosynthesis; L-serine from 3-phospho-D-glycerate: step 1/3.</text>
</comment>
<dbReference type="GO" id="GO:0004617">
    <property type="term" value="F:phosphoglycerate dehydrogenase activity"/>
    <property type="evidence" value="ECO:0007669"/>
    <property type="project" value="UniProtKB-EC"/>
</dbReference>
<evidence type="ECO:0000256" key="2">
    <source>
        <dbReference type="ARBA" id="ARBA00005216"/>
    </source>
</evidence>
<dbReference type="EC" id="1.1.1.95" evidence="4"/>
<dbReference type="InterPro" id="IPR006139">
    <property type="entry name" value="D-isomer_2_OHA_DH_cat_dom"/>
</dbReference>
<dbReference type="InterPro" id="IPR036291">
    <property type="entry name" value="NAD(P)-bd_dom_sf"/>
</dbReference>
<protein>
    <recommendedName>
        <fullName evidence="5">D-3-phosphoglycerate dehydrogenase</fullName>
        <ecNumber evidence="3">1.1.1.399</ecNumber>
        <ecNumber evidence="4">1.1.1.95</ecNumber>
    </recommendedName>
    <alternativeName>
        <fullName evidence="8">2-oxoglutarate reductase</fullName>
    </alternativeName>
</protein>
<dbReference type="InterPro" id="IPR006140">
    <property type="entry name" value="D-isomer_DH_NAD-bd"/>
</dbReference>
<sequence>MRTVYCLNNISKKGTELLPSDYALADSAEGAAGILVRSADMHETTFDPELRAIARAGAGVNNIPLERAAEEGIVVFNTPGANANAVKELVLCALLLGSRGIVEGAQWCRDNAADPAIAKSAEKAKKAFAGQEIMGKKLGVVGLGAIGAEVANAAIGLGMEVYGFDPYVSVGAAWRLNSDVHYAEQLGDLMAVCDYITIHVPAMESTKKMVGAEMLAKVKPGCIVLNFSRDTLVDNEAMAAALADGRVRRYVTDFATPEVMAMENAFVLPHLGASTEEAEDNCAVMAVQELVDYLDNGNIRHSVNYPDCDMGVVPEGLRRIAVLHGNTPGALMRITQVFGNAGVNIENVTNKAKGQNAYTLIDVDAGNPGHPDDAIDQLKAIEGVRRVRIVR</sequence>
<dbReference type="AlphaFoldDB" id="A0A7C9NV93"/>
<dbReference type="PROSITE" id="PS00065">
    <property type="entry name" value="D_2_HYDROXYACID_DH_1"/>
    <property type="match status" value="1"/>
</dbReference>
<dbReference type="Gene3D" id="3.30.70.260">
    <property type="match status" value="1"/>
</dbReference>
<comment type="similarity">
    <text evidence="11">Belongs to the D-isomer specific 2-hydroxyacid dehydrogenase family.</text>
</comment>
<dbReference type="InterPro" id="IPR002912">
    <property type="entry name" value="ACT_dom"/>
</dbReference>
<dbReference type="GO" id="GO:0051287">
    <property type="term" value="F:NAD binding"/>
    <property type="evidence" value="ECO:0007669"/>
    <property type="project" value="InterPro"/>
</dbReference>
<dbReference type="InterPro" id="IPR029752">
    <property type="entry name" value="D-isomer_DH_CS1"/>
</dbReference>
<comment type="catalytic activity">
    <reaction evidence="10">
        <text>(2R)-3-phosphoglycerate + NAD(+) = 3-phosphooxypyruvate + NADH + H(+)</text>
        <dbReference type="Rhea" id="RHEA:12641"/>
        <dbReference type="ChEBI" id="CHEBI:15378"/>
        <dbReference type="ChEBI" id="CHEBI:18110"/>
        <dbReference type="ChEBI" id="CHEBI:57540"/>
        <dbReference type="ChEBI" id="CHEBI:57945"/>
        <dbReference type="ChEBI" id="CHEBI:58272"/>
        <dbReference type="EC" id="1.1.1.95"/>
    </reaction>
</comment>
<dbReference type="UniPathway" id="UPA00135">
    <property type="reaction ID" value="UER00196"/>
</dbReference>
<comment type="catalytic activity">
    <reaction evidence="9">
        <text>(R)-2-hydroxyglutarate + NAD(+) = 2-oxoglutarate + NADH + H(+)</text>
        <dbReference type="Rhea" id="RHEA:49612"/>
        <dbReference type="ChEBI" id="CHEBI:15378"/>
        <dbReference type="ChEBI" id="CHEBI:15801"/>
        <dbReference type="ChEBI" id="CHEBI:16810"/>
        <dbReference type="ChEBI" id="CHEBI:57540"/>
        <dbReference type="ChEBI" id="CHEBI:57945"/>
        <dbReference type="EC" id="1.1.1.399"/>
    </reaction>
</comment>
<dbReference type="Pfam" id="PF13291">
    <property type="entry name" value="ACT_4"/>
    <property type="match status" value="1"/>
</dbReference>
<dbReference type="InterPro" id="IPR045865">
    <property type="entry name" value="ACT-like_dom_sf"/>
</dbReference>
<feature type="domain" description="ACT" evidence="12">
    <location>
        <begin position="319"/>
        <end position="391"/>
    </location>
</feature>
<evidence type="ECO:0000256" key="11">
    <source>
        <dbReference type="RuleBase" id="RU003719"/>
    </source>
</evidence>
<dbReference type="SUPFAM" id="SSF51735">
    <property type="entry name" value="NAD(P)-binding Rossmann-fold domains"/>
    <property type="match status" value="1"/>
</dbReference>
<keyword evidence="7" id="KW-0520">NAD</keyword>